<dbReference type="Proteomes" id="UP000054567">
    <property type="component" value="Unassembled WGS sequence"/>
</dbReference>
<sequence>MFEIFGIDCRYQQWIPSSLTKDIPKEEHRIIRNSGTFLITCEPPSLATRGMFDEIPHQLRPNTDKESRIKYNVGNFALFLRRLPESKRPVARSHSDPAKDTIIISACESSS</sequence>
<dbReference type="AlphaFoldDB" id="A0A0J6FGA8"/>
<dbReference type="EMBL" id="DS268113">
    <property type="protein sequence ID" value="KMM72156.1"/>
    <property type="molecule type" value="Genomic_DNA"/>
</dbReference>
<accession>A0A0J6FGA8</accession>
<reference evidence="1 2" key="1">
    <citation type="submission" date="2007-06" db="EMBL/GenBank/DDBJ databases">
        <title>The Genome Sequence of Coccidioides posadasii RMSCC_3488.</title>
        <authorList>
            <consortium name="Coccidioides Genome Resources Consortium"/>
            <consortium name="The Broad Institute Genome Sequencing Platform"/>
            <person name="Henn M.R."/>
            <person name="Sykes S."/>
            <person name="Young S."/>
            <person name="Jaffe D."/>
            <person name="Berlin A."/>
            <person name="Alvarez P."/>
            <person name="Butler J."/>
            <person name="Gnerre S."/>
            <person name="Grabherr M."/>
            <person name="Mauceli E."/>
            <person name="Brockman W."/>
            <person name="Kodira C."/>
            <person name="Alvarado L."/>
            <person name="Zeng Q."/>
            <person name="Crawford M."/>
            <person name="Antoine C."/>
            <person name="Devon K."/>
            <person name="Galgiani J."/>
            <person name="Orsborn K."/>
            <person name="Lewis M.L."/>
            <person name="Nusbaum C."/>
            <person name="Galagan J."/>
            <person name="Birren B."/>
        </authorList>
    </citation>
    <scope>NUCLEOTIDE SEQUENCE [LARGE SCALE GENOMIC DNA]</scope>
    <source>
        <strain evidence="1 2">RMSCC 3488</strain>
    </source>
</reference>
<evidence type="ECO:0000313" key="2">
    <source>
        <dbReference type="Proteomes" id="UP000054567"/>
    </source>
</evidence>
<dbReference type="VEuPathDB" id="FungiDB:CPAG_08455"/>
<reference evidence="2" key="3">
    <citation type="journal article" date="2010" name="Genome Res.">
        <title>Population genomic sequencing of Coccidioides fungi reveals recent hybridization and transposon control.</title>
        <authorList>
            <person name="Neafsey D.E."/>
            <person name="Barker B.M."/>
            <person name="Sharpton T.J."/>
            <person name="Stajich J.E."/>
            <person name="Park D.J."/>
            <person name="Whiston E."/>
            <person name="Hung C.-Y."/>
            <person name="McMahan C."/>
            <person name="White J."/>
            <person name="Sykes S."/>
            <person name="Heiman D."/>
            <person name="Young S."/>
            <person name="Zeng Q."/>
            <person name="Abouelleil A."/>
            <person name="Aftuck L."/>
            <person name="Bessette D."/>
            <person name="Brown A."/>
            <person name="FitzGerald M."/>
            <person name="Lui A."/>
            <person name="Macdonald J.P."/>
            <person name="Priest M."/>
            <person name="Orbach M.J."/>
            <person name="Galgiani J.N."/>
            <person name="Kirkland T.N."/>
            <person name="Cole G.T."/>
            <person name="Birren B.W."/>
            <person name="Henn M.R."/>
            <person name="Taylor J.W."/>
            <person name="Rounsley S.D."/>
        </authorList>
    </citation>
    <scope>NUCLEOTIDE SEQUENCE [LARGE SCALE GENOMIC DNA]</scope>
    <source>
        <strain evidence="2">RMSCC 3488</strain>
    </source>
</reference>
<evidence type="ECO:0000313" key="1">
    <source>
        <dbReference type="EMBL" id="KMM72156.1"/>
    </source>
</evidence>
<reference evidence="2" key="2">
    <citation type="journal article" date="2009" name="Genome Res.">
        <title>Comparative genomic analyses of the human fungal pathogens Coccidioides and their relatives.</title>
        <authorList>
            <person name="Sharpton T.J."/>
            <person name="Stajich J.E."/>
            <person name="Rounsley S.D."/>
            <person name="Gardner M.J."/>
            <person name="Wortman J.R."/>
            <person name="Jordar V.S."/>
            <person name="Maiti R."/>
            <person name="Kodira C.D."/>
            <person name="Neafsey D.E."/>
            <person name="Zeng Q."/>
            <person name="Hung C.-Y."/>
            <person name="McMahan C."/>
            <person name="Muszewska A."/>
            <person name="Grynberg M."/>
            <person name="Mandel M.A."/>
            <person name="Kellner E.M."/>
            <person name="Barker B.M."/>
            <person name="Galgiani J.N."/>
            <person name="Orbach M.J."/>
            <person name="Kirkland T.N."/>
            <person name="Cole G.T."/>
            <person name="Henn M.R."/>
            <person name="Birren B.W."/>
            <person name="Taylor J.W."/>
        </authorList>
    </citation>
    <scope>NUCLEOTIDE SEQUENCE [LARGE SCALE GENOMIC DNA]</scope>
    <source>
        <strain evidence="2">RMSCC 3488</strain>
    </source>
</reference>
<proteinExistence type="predicted"/>
<organism evidence="1 2">
    <name type="scientific">Coccidioides posadasii RMSCC 3488</name>
    <dbReference type="NCBI Taxonomy" id="454284"/>
    <lineage>
        <taxon>Eukaryota</taxon>
        <taxon>Fungi</taxon>
        <taxon>Dikarya</taxon>
        <taxon>Ascomycota</taxon>
        <taxon>Pezizomycotina</taxon>
        <taxon>Eurotiomycetes</taxon>
        <taxon>Eurotiomycetidae</taxon>
        <taxon>Onygenales</taxon>
        <taxon>Onygenaceae</taxon>
        <taxon>Coccidioides</taxon>
    </lineage>
</organism>
<gene>
    <name evidence="1" type="ORF">CPAG_08455</name>
</gene>
<name>A0A0J6FGA8_COCPO</name>
<protein>
    <submittedName>
        <fullName evidence="1">Uncharacterized protein</fullName>
    </submittedName>
</protein>